<gene>
    <name evidence="2" type="ORF">GRF29_8g1082685</name>
</gene>
<sequence length="105" mass="12322">MALHTRPGRMTQHHDVIPPRQPRIDIRLLSMDIQPRTAHPPLVQRLHQRLLIHQLPPRHIHQPSPKLEHTELLPRKEYLPLKRRSQNDTIAAPQQLLQPPTPPHT</sequence>
<feature type="region of interest" description="Disordered" evidence="1">
    <location>
        <begin position="81"/>
        <end position="105"/>
    </location>
</feature>
<protein>
    <submittedName>
        <fullName evidence="2">Uncharacterized protein</fullName>
    </submittedName>
</protein>
<dbReference type="EMBL" id="WVTA01000002">
    <property type="protein sequence ID" value="KAK3215775.1"/>
    <property type="molecule type" value="Genomic_DNA"/>
</dbReference>
<keyword evidence="3" id="KW-1185">Reference proteome</keyword>
<feature type="compositionally biased region" description="Basic and acidic residues" evidence="1">
    <location>
        <begin position="12"/>
        <end position="21"/>
    </location>
</feature>
<dbReference type="Proteomes" id="UP001280581">
    <property type="component" value="Unassembled WGS sequence"/>
</dbReference>
<evidence type="ECO:0000313" key="3">
    <source>
        <dbReference type="Proteomes" id="UP001280581"/>
    </source>
</evidence>
<organism evidence="2 3">
    <name type="scientific">Pseudopithomyces chartarum</name>
    <dbReference type="NCBI Taxonomy" id="1892770"/>
    <lineage>
        <taxon>Eukaryota</taxon>
        <taxon>Fungi</taxon>
        <taxon>Dikarya</taxon>
        <taxon>Ascomycota</taxon>
        <taxon>Pezizomycotina</taxon>
        <taxon>Dothideomycetes</taxon>
        <taxon>Pleosporomycetidae</taxon>
        <taxon>Pleosporales</taxon>
        <taxon>Massarineae</taxon>
        <taxon>Didymosphaeriaceae</taxon>
        <taxon>Pseudopithomyces</taxon>
    </lineage>
</organism>
<feature type="region of interest" description="Disordered" evidence="1">
    <location>
        <begin position="1"/>
        <end position="21"/>
    </location>
</feature>
<accession>A0AAN6M5U5</accession>
<dbReference type="AlphaFoldDB" id="A0AAN6M5U5"/>
<evidence type="ECO:0000313" key="2">
    <source>
        <dbReference type="EMBL" id="KAK3215775.1"/>
    </source>
</evidence>
<reference evidence="2 3" key="1">
    <citation type="submission" date="2021-02" db="EMBL/GenBank/DDBJ databases">
        <title>Genome assembly of Pseudopithomyces chartarum.</title>
        <authorList>
            <person name="Jauregui R."/>
            <person name="Singh J."/>
            <person name="Voisey C."/>
        </authorList>
    </citation>
    <scope>NUCLEOTIDE SEQUENCE [LARGE SCALE GENOMIC DNA]</scope>
    <source>
        <strain evidence="2 3">AGR01</strain>
    </source>
</reference>
<proteinExistence type="predicted"/>
<evidence type="ECO:0000256" key="1">
    <source>
        <dbReference type="SAM" id="MobiDB-lite"/>
    </source>
</evidence>
<name>A0AAN6M5U5_9PLEO</name>
<comment type="caution">
    <text evidence="2">The sequence shown here is derived from an EMBL/GenBank/DDBJ whole genome shotgun (WGS) entry which is preliminary data.</text>
</comment>